<evidence type="ECO:0000313" key="2">
    <source>
        <dbReference type="Proteomes" id="UP000006735"/>
    </source>
</evidence>
<gene>
    <name evidence="1" type="ordered locus">XOO2891</name>
</gene>
<accession>Q5GYS6</accession>
<dbReference type="HOGENOM" id="CLU_1250245_0_0_6"/>
<dbReference type="AlphaFoldDB" id="Q5GYS6"/>
<dbReference type="KEGG" id="xoo:XOO2891"/>
<evidence type="ECO:0000313" key="1">
    <source>
        <dbReference type="EMBL" id="AAW76145.1"/>
    </source>
</evidence>
<name>Q5GYS6_XANOR</name>
<protein>
    <submittedName>
        <fullName evidence="1">P38K</fullName>
    </submittedName>
</protein>
<dbReference type="Proteomes" id="UP000006735">
    <property type="component" value="Chromosome"/>
</dbReference>
<reference evidence="1 2" key="1">
    <citation type="journal article" date="2005" name="Nucleic Acids Res.">
        <title>The genome sequence of Xanthomonas oryzae pathovar oryzae KACC10331, the bacterial blight pathogen of rice.</title>
        <authorList>
            <person name="Lee B.M."/>
            <person name="Park Y.J."/>
            <person name="Park D.S."/>
            <person name="Kang H.W."/>
            <person name="Kim J.G."/>
            <person name="Song E.S."/>
            <person name="Park I.C."/>
            <person name="Yoon U.H."/>
            <person name="Hahn J.H."/>
            <person name="Koo B.S."/>
            <person name="Lee G.B."/>
            <person name="Kim H."/>
            <person name="Park H.S."/>
            <person name="Yoon K.O."/>
            <person name="Kim J.H."/>
            <person name="Jung C.H."/>
            <person name="Koh N.H."/>
            <person name="Seo J.S."/>
            <person name="Go S.J."/>
        </authorList>
    </citation>
    <scope>NUCLEOTIDE SEQUENCE [LARGE SCALE GENOMIC DNA]</scope>
    <source>
        <strain evidence="2">KACC10331 / KXO85</strain>
    </source>
</reference>
<sequence length="221" mass="24903">MLTHPKPINDQNEAEEAKEHDIQLLEARENPSVALQATEQPLHFVAPLVHFLVVLPRIDPIGLGWNHRHEAKIERQLAGFIVFVSAIHQQMNRPLHWPQVFKQRAACGCVMCVARRQSERDGCSSICGNHMNFGVPSAPRFPDGLWAVFFNAPVPSGCTLMLVESSETASILMRTIWQVCNWANIRSSTPDLAQRLMRVYTVCQLPKRSGRPRHLQPCSAT</sequence>
<proteinExistence type="predicted"/>
<organism evidence="1 2">
    <name type="scientific">Xanthomonas oryzae pv. oryzae (strain KACC10331 / KXO85)</name>
    <dbReference type="NCBI Taxonomy" id="291331"/>
    <lineage>
        <taxon>Bacteria</taxon>
        <taxon>Pseudomonadati</taxon>
        <taxon>Pseudomonadota</taxon>
        <taxon>Gammaproteobacteria</taxon>
        <taxon>Lysobacterales</taxon>
        <taxon>Lysobacteraceae</taxon>
        <taxon>Xanthomonas</taxon>
    </lineage>
</organism>
<keyword evidence="2" id="KW-1185">Reference proteome</keyword>
<dbReference type="EMBL" id="AE013598">
    <property type="protein sequence ID" value="AAW76145.1"/>
    <property type="molecule type" value="Genomic_DNA"/>
</dbReference>